<dbReference type="SMART" id="SM00148">
    <property type="entry name" value="PLCXc"/>
    <property type="match status" value="1"/>
</dbReference>
<evidence type="ECO:0000313" key="3">
    <source>
        <dbReference type="Proteomes" id="UP000829291"/>
    </source>
</evidence>
<dbReference type="InterPro" id="IPR017946">
    <property type="entry name" value="PLC-like_Pdiesterase_TIM-brl"/>
</dbReference>
<reference evidence="4" key="1">
    <citation type="submission" date="2025-08" db="UniProtKB">
        <authorList>
            <consortium name="RefSeq"/>
        </authorList>
    </citation>
    <scope>IDENTIFICATION</scope>
    <source>
        <tissue evidence="4">Thorax and Abdomen</tissue>
    </source>
</reference>
<proteinExistence type="predicted"/>
<dbReference type="PROSITE" id="PS50007">
    <property type="entry name" value="PIPLC_X_DOMAIN"/>
    <property type="match status" value="1"/>
</dbReference>
<feature type="domain" description="Peptidase S1" evidence="2">
    <location>
        <begin position="439"/>
        <end position="681"/>
    </location>
</feature>
<dbReference type="Proteomes" id="UP000829291">
    <property type="component" value="Chromosome 6"/>
</dbReference>
<dbReference type="CDD" id="cd00190">
    <property type="entry name" value="Tryp_SPc"/>
    <property type="match status" value="1"/>
</dbReference>
<dbReference type="SUPFAM" id="SSF51695">
    <property type="entry name" value="PLC-like phosphodiesterases"/>
    <property type="match status" value="1"/>
</dbReference>
<evidence type="ECO:0000313" key="4">
    <source>
        <dbReference type="RefSeq" id="XP_046599449.1"/>
    </source>
</evidence>
<organism evidence="3 4">
    <name type="scientific">Neodiprion lecontei</name>
    <name type="common">Redheaded pine sawfly</name>
    <dbReference type="NCBI Taxonomy" id="441921"/>
    <lineage>
        <taxon>Eukaryota</taxon>
        <taxon>Metazoa</taxon>
        <taxon>Ecdysozoa</taxon>
        <taxon>Arthropoda</taxon>
        <taxon>Hexapoda</taxon>
        <taxon>Insecta</taxon>
        <taxon>Pterygota</taxon>
        <taxon>Neoptera</taxon>
        <taxon>Endopterygota</taxon>
        <taxon>Hymenoptera</taxon>
        <taxon>Tenthredinoidea</taxon>
        <taxon>Diprionidae</taxon>
        <taxon>Diprioninae</taxon>
        <taxon>Neodiprion</taxon>
    </lineage>
</organism>
<dbReference type="SMART" id="SM00020">
    <property type="entry name" value="Tryp_SPc"/>
    <property type="match status" value="1"/>
</dbReference>
<dbReference type="Gene3D" id="3.20.20.190">
    <property type="entry name" value="Phosphatidylinositol (PI) phosphodiesterase"/>
    <property type="match status" value="1"/>
</dbReference>
<evidence type="ECO:0000259" key="2">
    <source>
        <dbReference type="PROSITE" id="PS50240"/>
    </source>
</evidence>
<dbReference type="GeneID" id="107223251"/>
<dbReference type="InterPro" id="IPR001254">
    <property type="entry name" value="Trypsin_dom"/>
</dbReference>
<keyword evidence="1" id="KW-0732">Signal</keyword>
<protein>
    <submittedName>
        <fullName evidence="4">Uncharacterized protein LOC107223251 isoform X1</fullName>
    </submittedName>
</protein>
<accession>A0ABM3GGR0</accession>
<dbReference type="SUPFAM" id="SSF50494">
    <property type="entry name" value="Trypsin-like serine proteases"/>
    <property type="match status" value="1"/>
</dbReference>
<name>A0ABM3GGR0_NEOLC</name>
<dbReference type="InterPro" id="IPR009003">
    <property type="entry name" value="Peptidase_S1_PA"/>
</dbReference>
<sequence>MNAVAVIFGVAAILASGTSSPTKRDTETATNEQEFEASHVGLIISPILSTSEIREIEVYWSHSCFRSGDTIALYTEEPSTNSTPIYSFQPTASSGIRQTGIDAEFVPSSSLTFERQCLGYHVAWLRDDSIMKTNCLETRPNWMADRKEALGSKRFRDLFLPGTHNSGSYSIVEEPTSENIVSKYIICQDEDILAQLIYGVRYLDIRAGYYSSSDPVWWVNHGLFKVVEMQEVIDDVKTFLDNTEEIVIFDVQEFPVGFGTDLTIHAKLVAYLEEQFADYLLPKSYGWSTSLETVWASGKRLIIGYDESSVVPLYDSIWPCVTQQWGDVRTISDLYTYLSGIESAALSSSAVNPRSAMAELTPNTWDILLDRLGGLRQMADDVNVNVTKWFRHLVCGYVGSHPKVCCDVLTSQPTPTSTALGFRGDGLPFNKNTGCGKSLIRSNMETLGTFPFVARIGFINVDNGRTKYPCSGVIVNERTVLTTGTCALATSNSYKLQTVLLGEFDEADNPDCNSLFCGLPTQEYNISYVVKHPDFRSETFENNIALIRLQTPIDFTVTVQSICLLESENYNLVGKMPVLVGWGKISSQKEKPTQQQWLETKILPKQDCSTFMNRGFSVELCAGSAKEPCSGFSGSPLVLKYGDTYTLVGILSYGSDCEINSNSPSAYVSVAKYADWILTNS</sequence>
<dbReference type="Gene3D" id="2.40.10.10">
    <property type="entry name" value="Trypsin-like serine proteases"/>
    <property type="match status" value="1"/>
</dbReference>
<feature type="signal peptide" evidence="1">
    <location>
        <begin position="1"/>
        <end position="19"/>
    </location>
</feature>
<dbReference type="RefSeq" id="XP_046599449.1">
    <property type="nucleotide sequence ID" value="XM_046743493.1"/>
</dbReference>
<dbReference type="PANTHER" id="PTHR24260">
    <property type="match status" value="1"/>
</dbReference>
<dbReference type="InterPro" id="IPR001314">
    <property type="entry name" value="Peptidase_S1A"/>
</dbReference>
<evidence type="ECO:0000256" key="1">
    <source>
        <dbReference type="SAM" id="SignalP"/>
    </source>
</evidence>
<dbReference type="Pfam" id="PF00089">
    <property type="entry name" value="Trypsin"/>
    <property type="match status" value="1"/>
</dbReference>
<dbReference type="PANTHER" id="PTHR24260:SF145">
    <property type="entry name" value="FI17609P1-RELATED"/>
    <property type="match status" value="1"/>
</dbReference>
<dbReference type="PRINTS" id="PR00722">
    <property type="entry name" value="CHYMOTRYPSIN"/>
</dbReference>
<dbReference type="InterPro" id="IPR043504">
    <property type="entry name" value="Peptidase_S1_PA_chymotrypsin"/>
</dbReference>
<dbReference type="InterPro" id="IPR051333">
    <property type="entry name" value="CLIP_Serine_Protease"/>
</dbReference>
<dbReference type="PROSITE" id="PS50240">
    <property type="entry name" value="TRYPSIN_DOM"/>
    <property type="match status" value="1"/>
</dbReference>
<keyword evidence="3" id="KW-1185">Reference proteome</keyword>
<dbReference type="InterPro" id="IPR000909">
    <property type="entry name" value="PLipase_C_PInositol-sp_X_dom"/>
</dbReference>
<feature type="chain" id="PRO_5047472812" evidence="1">
    <location>
        <begin position="20"/>
        <end position="681"/>
    </location>
</feature>
<gene>
    <name evidence="4" type="primary">LOC107223251</name>
</gene>